<feature type="non-terminal residue" evidence="2">
    <location>
        <position position="1"/>
    </location>
</feature>
<dbReference type="AlphaFoldDB" id="A0A9K3GJX5"/>
<dbReference type="EMBL" id="BDIP01001742">
    <property type="protein sequence ID" value="GIQ85050.1"/>
    <property type="molecule type" value="Genomic_DNA"/>
</dbReference>
<proteinExistence type="predicted"/>
<name>A0A9K3GJX5_9EUKA</name>
<feature type="region of interest" description="Disordered" evidence="1">
    <location>
        <begin position="60"/>
        <end position="111"/>
    </location>
</feature>
<evidence type="ECO:0000256" key="1">
    <source>
        <dbReference type="SAM" id="MobiDB-lite"/>
    </source>
</evidence>
<keyword evidence="3" id="KW-1185">Reference proteome</keyword>
<accession>A0A9K3GJX5</accession>
<comment type="caution">
    <text evidence="2">The sequence shown here is derived from an EMBL/GenBank/DDBJ whole genome shotgun (WGS) entry which is preliminary data.</text>
</comment>
<gene>
    <name evidence="2" type="ORF">KIPB_006660</name>
</gene>
<reference evidence="2 3" key="1">
    <citation type="journal article" date="2018" name="PLoS ONE">
        <title>The draft genome of Kipferlia bialata reveals reductive genome evolution in fornicate parasites.</title>
        <authorList>
            <person name="Tanifuji G."/>
            <person name="Takabayashi S."/>
            <person name="Kume K."/>
            <person name="Takagi M."/>
            <person name="Nakayama T."/>
            <person name="Kamikawa R."/>
            <person name="Inagaki Y."/>
            <person name="Hashimoto T."/>
        </authorList>
    </citation>
    <scope>NUCLEOTIDE SEQUENCE [LARGE SCALE GENOMIC DNA]</scope>
    <source>
        <strain evidence="2">NY0173</strain>
    </source>
</reference>
<sequence>MAEDGNVSTEGFLEPALPEREPELLSHTVPEEEMEREGEGESEDCDAPCVAPVSVSLDIPGDAEWNRKREKERERERSAVVSAAARDTPATPVTRKRSSLRNAASPETARAGKFIAETVDQFEHSLRRHSNFREVESPGVDCYKCVKLEALEKTKW</sequence>
<organism evidence="2 3">
    <name type="scientific">Kipferlia bialata</name>
    <dbReference type="NCBI Taxonomy" id="797122"/>
    <lineage>
        <taxon>Eukaryota</taxon>
        <taxon>Metamonada</taxon>
        <taxon>Carpediemonas-like organisms</taxon>
        <taxon>Kipferlia</taxon>
    </lineage>
</organism>
<feature type="region of interest" description="Disordered" evidence="1">
    <location>
        <begin position="1"/>
        <end position="48"/>
    </location>
</feature>
<feature type="compositionally biased region" description="Basic and acidic residues" evidence="1">
    <location>
        <begin position="64"/>
        <end position="78"/>
    </location>
</feature>
<dbReference type="Proteomes" id="UP000265618">
    <property type="component" value="Unassembled WGS sequence"/>
</dbReference>
<evidence type="ECO:0000313" key="2">
    <source>
        <dbReference type="EMBL" id="GIQ85050.1"/>
    </source>
</evidence>
<evidence type="ECO:0000313" key="3">
    <source>
        <dbReference type="Proteomes" id="UP000265618"/>
    </source>
</evidence>
<feature type="compositionally biased region" description="Acidic residues" evidence="1">
    <location>
        <begin position="31"/>
        <end position="46"/>
    </location>
</feature>
<protein>
    <submittedName>
        <fullName evidence="2">Uncharacterized protein</fullName>
    </submittedName>
</protein>